<gene>
    <name evidence="2" type="ORF">F3Y22_tig00110652pilonHSYRG00138</name>
</gene>
<evidence type="ECO:0000256" key="1">
    <source>
        <dbReference type="SAM" id="MobiDB-lite"/>
    </source>
</evidence>
<proteinExistence type="predicted"/>
<evidence type="ECO:0000313" key="2">
    <source>
        <dbReference type="EMBL" id="KAE8696699.1"/>
    </source>
</evidence>
<accession>A0A6A3A006</accession>
<comment type="caution">
    <text evidence="2">The sequence shown here is derived from an EMBL/GenBank/DDBJ whole genome shotgun (WGS) entry which is preliminary data.</text>
</comment>
<dbReference type="EMBL" id="VEPZ02001061">
    <property type="protein sequence ID" value="KAE8696699.1"/>
    <property type="molecule type" value="Genomic_DNA"/>
</dbReference>
<sequence length="393" mass="43284">MLRNIDLGNGILSSMNCVVFLLEAELALHEFLRQSLRDKLRVQQVEDFPNTLNPDFIQVQSVRNDHVLLDPDELQTSQEHRQMLAEESSFSGYASGLAGRESNQDPRFVEEVMSNKARASSISAATQHLKPSYGNLQFVSPSLYQNAQQDFLTTASIGTQELEVASHEHQNVREADRCSRVNFCGNQANPLQCGDAGAWMNRPLVEHSQQWCGELGVFGMQDADDVQFTEDEYGYDGLHSRPGEFKELQDSKTLNLGNFCSMQKPSLAGKANGKSLQDTGGTSTNYVHRQTIPLAPLLDMQIFLRIQGVSSDAIGSDSAGADMEAGTSKGNSSGGLSSSFYSSNESCRPDYQQKKAKLAYMQQECFGWHVAFSVRVAVVKACRSTPTPNNSSQ</sequence>
<keyword evidence="3" id="KW-1185">Reference proteome</keyword>
<name>A0A6A3A006_HIBSY</name>
<organism evidence="2 3">
    <name type="scientific">Hibiscus syriacus</name>
    <name type="common">Rose of Sharon</name>
    <dbReference type="NCBI Taxonomy" id="106335"/>
    <lineage>
        <taxon>Eukaryota</taxon>
        <taxon>Viridiplantae</taxon>
        <taxon>Streptophyta</taxon>
        <taxon>Embryophyta</taxon>
        <taxon>Tracheophyta</taxon>
        <taxon>Spermatophyta</taxon>
        <taxon>Magnoliopsida</taxon>
        <taxon>eudicotyledons</taxon>
        <taxon>Gunneridae</taxon>
        <taxon>Pentapetalae</taxon>
        <taxon>rosids</taxon>
        <taxon>malvids</taxon>
        <taxon>Malvales</taxon>
        <taxon>Malvaceae</taxon>
        <taxon>Malvoideae</taxon>
        <taxon>Hibiscus</taxon>
    </lineage>
</organism>
<protein>
    <submittedName>
        <fullName evidence="2">Uncharacterized protein</fullName>
    </submittedName>
</protein>
<dbReference type="AlphaFoldDB" id="A0A6A3A006"/>
<dbReference type="Proteomes" id="UP000436088">
    <property type="component" value="Unassembled WGS sequence"/>
</dbReference>
<feature type="region of interest" description="Disordered" evidence="1">
    <location>
        <begin position="315"/>
        <end position="339"/>
    </location>
</feature>
<reference evidence="2" key="1">
    <citation type="submission" date="2019-09" db="EMBL/GenBank/DDBJ databases">
        <title>Draft genome information of white flower Hibiscus syriacus.</title>
        <authorList>
            <person name="Kim Y.-M."/>
        </authorList>
    </citation>
    <scope>NUCLEOTIDE SEQUENCE [LARGE SCALE GENOMIC DNA]</scope>
    <source>
        <strain evidence="2">YM2019G1</strain>
    </source>
</reference>
<evidence type="ECO:0000313" key="3">
    <source>
        <dbReference type="Proteomes" id="UP000436088"/>
    </source>
</evidence>